<protein>
    <submittedName>
        <fullName evidence="1">Uncharacterized protein</fullName>
    </submittedName>
</protein>
<keyword evidence="2" id="KW-1185">Reference proteome</keyword>
<dbReference type="AlphaFoldDB" id="A0A1R4HDT6"/>
<evidence type="ECO:0000313" key="2">
    <source>
        <dbReference type="Proteomes" id="UP000195667"/>
    </source>
</evidence>
<dbReference type="OrthoDB" id="5771335at2"/>
<evidence type="ECO:0000313" key="1">
    <source>
        <dbReference type="EMBL" id="SJM94392.1"/>
    </source>
</evidence>
<organism evidence="1 2">
    <name type="scientific">Crenothrix polyspora</name>
    <dbReference type="NCBI Taxonomy" id="360316"/>
    <lineage>
        <taxon>Bacteria</taxon>
        <taxon>Pseudomonadati</taxon>
        <taxon>Pseudomonadota</taxon>
        <taxon>Gammaproteobacteria</taxon>
        <taxon>Methylococcales</taxon>
        <taxon>Crenotrichaceae</taxon>
        <taxon>Crenothrix</taxon>
    </lineage>
</organism>
<dbReference type="EMBL" id="FUKI01000131">
    <property type="protein sequence ID" value="SJM94392.1"/>
    <property type="molecule type" value="Genomic_DNA"/>
</dbReference>
<name>A0A1R4HDT6_9GAMM</name>
<accession>A0A1R4HDT6</accession>
<dbReference type="Proteomes" id="UP000195667">
    <property type="component" value="Unassembled WGS sequence"/>
</dbReference>
<reference evidence="2" key="1">
    <citation type="submission" date="2017-02" db="EMBL/GenBank/DDBJ databases">
        <authorList>
            <person name="Daims H."/>
        </authorList>
    </citation>
    <scope>NUCLEOTIDE SEQUENCE [LARGE SCALE GENOMIC DNA]</scope>
</reference>
<sequence length="77" mass="8536">METLTANTTIQAINHYAALCEAVPLYPIKNEHDYEIAIDALNHLMDLGGADENHPLARLVTALGIFIESYEQHLSTD</sequence>
<proteinExistence type="predicted"/>
<dbReference type="RefSeq" id="WP_087144287.1">
    <property type="nucleotide sequence ID" value="NZ_FUKI01000131.1"/>
</dbReference>
<gene>
    <name evidence="1" type="ORF">CRENPOLYSF1_540005</name>
</gene>